<dbReference type="GO" id="GO:0003723">
    <property type="term" value="F:RNA binding"/>
    <property type="evidence" value="ECO:0007669"/>
    <property type="project" value="InterPro"/>
</dbReference>
<comment type="similarity">
    <text evidence="1">Belongs to the PPR family. PCMP-H subfamily.</text>
</comment>
<dbReference type="PANTHER" id="PTHR24015:SF1903">
    <property type="entry name" value="OS05G0305300 PROTEIN"/>
    <property type="match status" value="1"/>
</dbReference>
<feature type="repeat" description="PPR" evidence="3">
    <location>
        <begin position="316"/>
        <end position="346"/>
    </location>
</feature>
<evidence type="ECO:0000256" key="2">
    <source>
        <dbReference type="ARBA" id="ARBA00022737"/>
    </source>
</evidence>
<dbReference type="PROSITE" id="PS51375">
    <property type="entry name" value="PPR"/>
    <property type="match status" value="7"/>
</dbReference>
<dbReference type="EMBL" id="BAABME010002820">
    <property type="protein sequence ID" value="GAA0156252.1"/>
    <property type="molecule type" value="Genomic_DNA"/>
</dbReference>
<dbReference type="Pfam" id="PF20431">
    <property type="entry name" value="E_motif"/>
    <property type="match status" value="1"/>
</dbReference>
<evidence type="ECO:0000259" key="4">
    <source>
        <dbReference type="Pfam" id="PF14432"/>
    </source>
</evidence>
<dbReference type="Pfam" id="PF01535">
    <property type="entry name" value="PPR"/>
    <property type="match status" value="8"/>
</dbReference>
<dbReference type="FunFam" id="1.25.40.10:FF:000073">
    <property type="entry name" value="Pentatricopeptide repeat-containing protein chloroplastic"/>
    <property type="match status" value="1"/>
</dbReference>
<evidence type="ECO:0000313" key="6">
    <source>
        <dbReference type="Proteomes" id="UP001454036"/>
    </source>
</evidence>
<feature type="repeat" description="PPR" evidence="3">
    <location>
        <begin position="620"/>
        <end position="654"/>
    </location>
</feature>
<accession>A0AAV3Q1Y9</accession>
<sequence>MSRLCMKNILAIQLRIPFRYSLYCSSINISTSIDDLQWTTQSIVPHSLEISAFHQKGFSIIADINNGKSLHAFLIKNSAHLTIFHTNTLINMYCKFGKARYARIVFDTMLERNSASWNNMISGYVRDCFYDEGVMLFMEMRVSEFEINGYVVASVLTAINRLGDLLVEGLKMHGLVLKSGLVKDVFVGTSILHFYGVYKMVLNSLRFFEEMPVTNVVSCTSLMVSFLSNGVPKSVIDVYVRMTLEGVSANENTFTAVISACGALDDEFLGHQVLGHVVKVGFEDNLSVENILVSMFGSFGRVEEATSVFHHMNQRDTISWNSLIAVYAQNRSFDGSLRYFHYMRHDHDEINSITLSALLSAFGSSDKLKWGRGVHGLVVKLGFHKNICVCNTLLTMYSESGRSKDTELIFGGMEEKDLISWNSMVAAYVSEGKISDALTILIGLLQTGKEINYVTFTSALSACSDPTFLAEGKLVHSLLIVSGLQKNMILGNALVTMYGKCGIMDEAKKIFQIMPEKELVTWNSLIGGFAENEQLHEAMSTFKLMRYGGEHANYITIINLLGAFSTPSDLLKLGSPLHAHIVQTGLATDEFVKNSLITMYAKCGDLNSSNYIFSSLAKKTSVTWNAMVAANAHHGCWEEGLKLVRQMQRDRLEFDQFSLSAGLAASSSLASMEEGKTLHGLAIKLGFNSYFYVTTATMDMYGKCGEINDVLKMMPEPHERSRLSWNILLSAYSRYGAFTKAQETFHELLDHNIEPDHVTFVSLLSACSHGGLVDEGLAYFNSMTTEFRVPASIEHCVCIVDLLGRSGRLTDAEAFIEKMPVPPNDYIWRSLLAACRLHGHIDLGKKAVENLIQSKPSDDSAYVLYSNLCATSGRWHDVQNVREDMEANKVRKKPACSWVKMKDKVITFGIGDISHPESEQIYEKLQELRERASEAGHVTDTSFSLQDTDEEQKEHNLWNHSERLALAYCMISTPKGSSLRIFKNLRVCGDCHSVFKLVSRMVGRQIILRDPYRFHHFIDGNCSCGDYW</sequence>
<dbReference type="Pfam" id="PF13041">
    <property type="entry name" value="PPR_2"/>
    <property type="match status" value="1"/>
</dbReference>
<dbReference type="Pfam" id="PF20430">
    <property type="entry name" value="Eplus_motif"/>
    <property type="match status" value="1"/>
</dbReference>
<organism evidence="5 6">
    <name type="scientific">Lithospermum erythrorhizon</name>
    <name type="common">Purple gromwell</name>
    <name type="synonym">Lithospermum officinale var. erythrorhizon</name>
    <dbReference type="NCBI Taxonomy" id="34254"/>
    <lineage>
        <taxon>Eukaryota</taxon>
        <taxon>Viridiplantae</taxon>
        <taxon>Streptophyta</taxon>
        <taxon>Embryophyta</taxon>
        <taxon>Tracheophyta</taxon>
        <taxon>Spermatophyta</taxon>
        <taxon>Magnoliopsida</taxon>
        <taxon>eudicotyledons</taxon>
        <taxon>Gunneridae</taxon>
        <taxon>Pentapetalae</taxon>
        <taxon>asterids</taxon>
        <taxon>lamiids</taxon>
        <taxon>Boraginales</taxon>
        <taxon>Boraginaceae</taxon>
        <taxon>Boraginoideae</taxon>
        <taxon>Lithospermeae</taxon>
        <taxon>Lithospermum</taxon>
    </lineage>
</organism>
<reference evidence="5 6" key="1">
    <citation type="submission" date="2024-01" db="EMBL/GenBank/DDBJ databases">
        <title>The complete chloroplast genome sequence of Lithospermum erythrorhizon: insights into the phylogenetic relationship among Boraginaceae species and the maternal lineages of purple gromwells.</title>
        <authorList>
            <person name="Okada T."/>
            <person name="Watanabe K."/>
        </authorList>
    </citation>
    <scope>NUCLEOTIDE SEQUENCE [LARGE SCALE GENOMIC DNA]</scope>
</reference>
<evidence type="ECO:0000313" key="5">
    <source>
        <dbReference type="EMBL" id="GAA0156252.1"/>
    </source>
</evidence>
<dbReference type="PANTHER" id="PTHR24015">
    <property type="entry name" value="OS07G0578800 PROTEIN-RELATED"/>
    <property type="match status" value="1"/>
</dbReference>
<dbReference type="Proteomes" id="UP001454036">
    <property type="component" value="Unassembled WGS sequence"/>
</dbReference>
<protein>
    <recommendedName>
        <fullName evidence="4">DYW domain-containing protein</fullName>
    </recommendedName>
</protein>
<keyword evidence="6" id="KW-1185">Reference proteome</keyword>
<dbReference type="InterPro" id="IPR046848">
    <property type="entry name" value="E_motif"/>
</dbReference>
<feature type="repeat" description="PPR" evidence="3">
    <location>
        <begin position="518"/>
        <end position="552"/>
    </location>
</feature>
<dbReference type="InterPro" id="IPR002885">
    <property type="entry name" value="PPR_rpt"/>
</dbReference>
<dbReference type="NCBIfam" id="TIGR00756">
    <property type="entry name" value="PPR"/>
    <property type="match status" value="5"/>
</dbReference>
<dbReference type="FunFam" id="1.25.40.10:FF:000288">
    <property type="entry name" value="Pentatricopeptide repeat-containing protein At4g02750"/>
    <property type="match status" value="1"/>
</dbReference>
<dbReference type="GO" id="GO:0008270">
    <property type="term" value="F:zinc ion binding"/>
    <property type="evidence" value="ECO:0007669"/>
    <property type="project" value="InterPro"/>
</dbReference>
<feature type="domain" description="DYW" evidence="4">
    <location>
        <begin position="936"/>
        <end position="1028"/>
    </location>
</feature>
<dbReference type="InterPro" id="IPR032867">
    <property type="entry name" value="DYW_dom"/>
</dbReference>
<dbReference type="InterPro" id="IPR011990">
    <property type="entry name" value="TPR-like_helical_dom_sf"/>
</dbReference>
<dbReference type="InterPro" id="IPR046960">
    <property type="entry name" value="PPR_At4g14850-like_plant"/>
</dbReference>
<name>A0AAV3Q1Y9_LITER</name>
<evidence type="ECO:0000256" key="1">
    <source>
        <dbReference type="ARBA" id="ARBA00006643"/>
    </source>
</evidence>
<dbReference type="Gene3D" id="1.25.40.10">
    <property type="entry name" value="Tetratricopeptide repeat domain"/>
    <property type="match status" value="7"/>
</dbReference>
<dbReference type="InterPro" id="IPR046849">
    <property type="entry name" value="E2_motif"/>
</dbReference>
<feature type="repeat" description="PPR" evidence="3">
    <location>
        <begin position="417"/>
        <end position="451"/>
    </location>
</feature>
<keyword evidence="2" id="KW-0677">Repeat</keyword>
<proteinExistence type="inferred from homology"/>
<dbReference type="FunFam" id="1.25.40.10:FF:000381">
    <property type="entry name" value="Pentatricopeptide repeat-containing protein"/>
    <property type="match status" value="3"/>
</dbReference>
<feature type="repeat" description="PPR" evidence="3">
    <location>
        <begin position="721"/>
        <end position="755"/>
    </location>
</feature>
<dbReference type="GO" id="GO:0009451">
    <property type="term" value="P:RNA modification"/>
    <property type="evidence" value="ECO:0007669"/>
    <property type="project" value="InterPro"/>
</dbReference>
<feature type="repeat" description="PPR" evidence="3">
    <location>
        <begin position="113"/>
        <end position="147"/>
    </location>
</feature>
<gene>
    <name evidence="5" type="ORF">LIER_13784</name>
</gene>
<comment type="caution">
    <text evidence="5">The sequence shown here is derived from an EMBL/GenBank/DDBJ whole genome shotgun (WGS) entry which is preliminary data.</text>
</comment>
<feature type="repeat" description="PPR" evidence="3">
    <location>
        <begin position="756"/>
        <end position="790"/>
    </location>
</feature>
<dbReference type="Pfam" id="PF14432">
    <property type="entry name" value="DYW_deaminase"/>
    <property type="match status" value="1"/>
</dbReference>
<evidence type="ECO:0000256" key="3">
    <source>
        <dbReference type="PROSITE-ProRule" id="PRU00708"/>
    </source>
</evidence>
<dbReference type="AlphaFoldDB" id="A0AAV3Q1Y9"/>